<accession>A0A8T3E0U3</accession>
<reference evidence="1" key="1">
    <citation type="submission" date="2021-01" db="EMBL/GenBank/DDBJ databases">
        <authorList>
            <person name="Zahm M."/>
            <person name="Roques C."/>
            <person name="Cabau C."/>
            <person name="Klopp C."/>
            <person name="Donnadieu C."/>
            <person name="Jouanno E."/>
            <person name="Lampietro C."/>
            <person name="Louis A."/>
            <person name="Herpin A."/>
            <person name="Echchiki A."/>
            <person name="Berthelot C."/>
            <person name="Parey E."/>
            <person name="Roest-Crollius H."/>
            <person name="Braasch I."/>
            <person name="Postlethwait J."/>
            <person name="Bobe J."/>
            <person name="Montfort J."/>
            <person name="Bouchez O."/>
            <person name="Begum T."/>
            <person name="Mejri S."/>
            <person name="Adams A."/>
            <person name="Chen W.-J."/>
            <person name="Guiguen Y."/>
        </authorList>
    </citation>
    <scope>NUCLEOTIDE SEQUENCE</scope>
    <source>
        <tissue evidence="1">Blood</tissue>
    </source>
</reference>
<proteinExistence type="predicted"/>
<evidence type="ECO:0000313" key="1">
    <source>
        <dbReference type="EMBL" id="KAI1901876.1"/>
    </source>
</evidence>
<dbReference type="Proteomes" id="UP000829720">
    <property type="component" value="Unassembled WGS sequence"/>
</dbReference>
<dbReference type="EMBL" id="JAERUA010000003">
    <property type="protein sequence ID" value="KAI1901876.1"/>
    <property type="molecule type" value="Genomic_DNA"/>
</dbReference>
<protein>
    <submittedName>
        <fullName evidence="1">Uncharacterized protein</fullName>
    </submittedName>
</protein>
<evidence type="ECO:0000313" key="2">
    <source>
        <dbReference type="Proteomes" id="UP000829720"/>
    </source>
</evidence>
<sequence length="77" mass="8469">MALRKGPGIGSPSSGHTESVPWLCITRSPSVLFSLLSDLQGLLTNCPRFERSSKDLECIQVDGTLKEQRGFFIDSWA</sequence>
<comment type="caution">
    <text evidence="1">The sequence shown here is derived from an EMBL/GenBank/DDBJ whole genome shotgun (WGS) entry which is preliminary data.</text>
</comment>
<gene>
    <name evidence="1" type="ORF">AGOR_G00038950</name>
</gene>
<organism evidence="1 2">
    <name type="scientific">Albula goreensis</name>
    <dbReference type="NCBI Taxonomy" id="1534307"/>
    <lineage>
        <taxon>Eukaryota</taxon>
        <taxon>Metazoa</taxon>
        <taxon>Chordata</taxon>
        <taxon>Craniata</taxon>
        <taxon>Vertebrata</taxon>
        <taxon>Euteleostomi</taxon>
        <taxon>Actinopterygii</taxon>
        <taxon>Neopterygii</taxon>
        <taxon>Teleostei</taxon>
        <taxon>Albuliformes</taxon>
        <taxon>Albulidae</taxon>
        <taxon>Albula</taxon>
    </lineage>
</organism>
<keyword evidence="2" id="KW-1185">Reference proteome</keyword>
<name>A0A8T3E0U3_9TELE</name>
<dbReference type="AlphaFoldDB" id="A0A8T3E0U3"/>